<evidence type="ECO:0000313" key="2">
    <source>
        <dbReference type="Proteomes" id="UP000193411"/>
    </source>
</evidence>
<protein>
    <submittedName>
        <fullName evidence="1">Uncharacterized protein</fullName>
    </submittedName>
</protein>
<reference evidence="1 2" key="1">
    <citation type="submission" date="2016-07" db="EMBL/GenBank/DDBJ databases">
        <title>Pervasive Adenine N6-methylation of Active Genes in Fungi.</title>
        <authorList>
            <consortium name="DOE Joint Genome Institute"/>
            <person name="Mondo S.J."/>
            <person name="Dannebaum R.O."/>
            <person name="Kuo R.C."/>
            <person name="Labutti K."/>
            <person name="Haridas S."/>
            <person name="Kuo A."/>
            <person name="Salamov A."/>
            <person name="Ahrendt S.R."/>
            <person name="Lipzen A."/>
            <person name="Sullivan W."/>
            <person name="Andreopoulos W.B."/>
            <person name="Clum A."/>
            <person name="Lindquist E."/>
            <person name="Daum C."/>
            <person name="Ramamoorthy G.K."/>
            <person name="Gryganskyi A."/>
            <person name="Culley D."/>
            <person name="Magnuson J.K."/>
            <person name="James T.Y."/>
            <person name="O'Malley M.A."/>
            <person name="Stajich J.E."/>
            <person name="Spatafora J.W."/>
            <person name="Visel A."/>
            <person name="Grigoriev I.V."/>
        </authorList>
    </citation>
    <scope>NUCLEOTIDE SEQUENCE [LARGE SCALE GENOMIC DNA]</scope>
    <source>
        <strain evidence="1 2">PL171</strain>
    </source>
</reference>
<gene>
    <name evidence="1" type="ORF">BCR44DRAFT_1446935</name>
</gene>
<dbReference type="AlphaFoldDB" id="A0A1Y2H5V6"/>
<keyword evidence="2" id="KW-1185">Reference proteome</keyword>
<sequence>MLDPDPDPGKLKAKWSSLMIRVGTVSSAAASLGSLAAATVDVNAARFDNGRATTR</sequence>
<dbReference type="EMBL" id="MCFL01000113">
    <property type="protein sequence ID" value="ORZ29967.1"/>
    <property type="molecule type" value="Genomic_DNA"/>
</dbReference>
<organism evidence="1 2">
    <name type="scientific">Catenaria anguillulae PL171</name>
    <dbReference type="NCBI Taxonomy" id="765915"/>
    <lineage>
        <taxon>Eukaryota</taxon>
        <taxon>Fungi</taxon>
        <taxon>Fungi incertae sedis</taxon>
        <taxon>Blastocladiomycota</taxon>
        <taxon>Blastocladiomycetes</taxon>
        <taxon>Blastocladiales</taxon>
        <taxon>Catenariaceae</taxon>
        <taxon>Catenaria</taxon>
    </lineage>
</organism>
<dbReference type="Proteomes" id="UP000193411">
    <property type="component" value="Unassembled WGS sequence"/>
</dbReference>
<accession>A0A1Y2H5V6</accession>
<comment type="caution">
    <text evidence="1">The sequence shown here is derived from an EMBL/GenBank/DDBJ whole genome shotgun (WGS) entry which is preliminary data.</text>
</comment>
<evidence type="ECO:0000313" key="1">
    <source>
        <dbReference type="EMBL" id="ORZ29967.1"/>
    </source>
</evidence>
<name>A0A1Y2H5V6_9FUNG</name>
<proteinExistence type="predicted"/>
<feature type="non-terminal residue" evidence="1">
    <location>
        <position position="55"/>
    </location>
</feature>